<keyword evidence="1" id="KW-0496">Mitochondrion</keyword>
<name>A0A0D2KCZ7_9CHLO</name>
<keyword evidence="2" id="KW-1185">Reference proteome</keyword>
<evidence type="ECO:0000313" key="1">
    <source>
        <dbReference type="EMBL" id="KIZ07953.1"/>
    </source>
</evidence>
<reference evidence="1 2" key="1">
    <citation type="journal article" date="2013" name="BMC Genomics">
        <title>Reconstruction of the lipid metabolism for the microalga Monoraphidium neglectum from its genome sequence reveals characteristics suitable for biofuel production.</title>
        <authorList>
            <person name="Bogen C."/>
            <person name="Al-Dilaimi A."/>
            <person name="Albersmeier A."/>
            <person name="Wichmann J."/>
            <person name="Grundmann M."/>
            <person name="Rupp O."/>
            <person name="Lauersen K.J."/>
            <person name="Blifernez-Klassen O."/>
            <person name="Kalinowski J."/>
            <person name="Goesmann A."/>
            <person name="Mussgnug J.H."/>
            <person name="Kruse O."/>
        </authorList>
    </citation>
    <scope>NUCLEOTIDE SEQUENCE [LARGE SCALE GENOMIC DNA]</scope>
    <source>
        <strain evidence="1 2">SAG 48.87</strain>
    </source>
</reference>
<organism evidence="1 2">
    <name type="scientific">Monoraphidium neglectum</name>
    <dbReference type="NCBI Taxonomy" id="145388"/>
    <lineage>
        <taxon>Eukaryota</taxon>
        <taxon>Viridiplantae</taxon>
        <taxon>Chlorophyta</taxon>
        <taxon>core chlorophytes</taxon>
        <taxon>Chlorophyceae</taxon>
        <taxon>CS clade</taxon>
        <taxon>Sphaeropleales</taxon>
        <taxon>Selenastraceae</taxon>
        <taxon>Monoraphidium</taxon>
    </lineage>
</organism>
<proteinExistence type="predicted"/>
<dbReference type="GeneID" id="25734544"/>
<geneLocation type="mitochondrion" evidence="1"/>
<protein>
    <submittedName>
        <fullName evidence="1">Uncharacterized protein</fullName>
    </submittedName>
</protein>
<accession>A0A0D2KCZ7</accession>
<dbReference type="Proteomes" id="UP000054498">
    <property type="component" value="Mitochondrion MT"/>
</dbReference>
<dbReference type="EMBL" id="CM002677">
    <property type="protein sequence ID" value="KIZ07953.1"/>
    <property type="molecule type" value="Genomic_DNA"/>
</dbReference>
<dbReference type="RefSeq" id="XP_013906972.1">
    <property type="nucleotide sequence ID" value="NW_014013625.1"/>
</dbReference>
<sequence>MEFHHIIILAYQVAPELWLPFTGPSVYILAYTRLISRHRAGVRLYTQCFHFAKPCGFNNQLSFSL</sequence>
<dbReference type="AlphaFoldDB" id="A0A0D2KCZ7"/>
<gene>
    <name evidence="1" type="ORF">MNEG_16810</name>
</gene>
<evidence type="ECO:0000313" key="2">
    <source>
        <dbReference type="Proteomes" id="UP000054498"/>
    </source>
</evidence>
<dbReference type="OrthoDB" id="1462527at2759"/>